<dbReference type="GO" id="GO:0008821">
    <property type="term" value="F:crossover junction DNA endonuclease activity"/>
    <property type="evidence" value="ECO:0007669"/>
    <property type="project" value="UniProtKB-EC"/>
</dbReference>
<comment type="caution">
    <text evidence="13">Lacks conserved residue(s) required for the propagation of feature annotation.</text>
</comment>
<feature type="binding site" evidence="13">
    <location>
        <position position="77"/>
    </location>
    <ligand>
        <name>Mg(2+)</name>
        <dbReference type="ChEBI" id="CHEBI:18420"/>
    </ligand>
</feature>
<dbReference type="Pfam" id="PF03838">
    <property type="entry name" value="RecU"/>
    <property type="match status" value="1"/>
</dbReference>
<keyword evidence="2 13" id="KW-0963">Cytoplasm</keyword>
<evidence type="ECO:0000256" key="9">
    <source>
        <dbReference type="ARBA" id="ARBA00023172"/>
    </source>
</evidence>
<dbReference type="eggNOG" id="COG3331">
    <property type="taxonomic scope" value="Bacteria"/>
</dbReference>
<keyword evidence="4 13" id="KW-0479">Metal-binding</keyword>
<keyword evidence="5 13" id="KW-0255">Endonuclease</keyword>
<dbReference type="GO" id="GO:0006310">
    <property type="term" value="P:DNA recombination"/>
    <property type="evidence" value="ECO:0007669"/>
    <property type="project" value="UniProtKB-UniRule"/>
</dbReference>
<evidence type="ECO:0000256" key="2">
    <source>
        <dbReference type="ARBA" id="ARBA00022490"/>
    </source>
</evidence>
<reference evidence="14 15" key="1">
    <citation type="journal article" date="2002" name="Nucleic Acids Res.">
        <title>The complete genomic sequence of Mycoplasma penetrans, an intracellular bacterial pathogen in humans.</title>
        <authorList>
            <person name="Sasaki Y."/>
            <person name="Ishikawa J."/>
            <person name="Yamashita A."/>
            <person name="Oshima K."/>
            <person name="Kenri T."/>
            <person name="Furuya K."/>
            <person name="Yoshino C."/>
            <person name="Horino A."/>
            <person name="Shiba T."/>
            <person name="Sasaki T."/>
            <person name="Hattori M."/>
        </authorList>
    </citation>
    <scope>NUCLEOTIDE SEQUENCE [LARGE SCALE GENOMIC DNA]</scope>
    <source>
        <strain evidence="14 15">HF-2</strain>
    </source>
</reference>
<dbReference type="EC" id="3.1.21.10" evidence="13"/>
<dbReference type="InterPro" id="IPR011856">
    <property type="entry name" value="tRNA_endonuc-like_dom_sf"/>
</dbReference>
<dbReference type="GO" id="GO:0003676">
    <property type="term" value="F:nucleic acid binding"/>
    <property type="evidence" value="ECO:0007669"/>
    <property type="project" value="InterPro"/>
</dbReference>
<evidence type="ECO:0000313" key="15">
    <source>
        <dbReference type="Proteomes" id="UP000002522"/>
    </source>
</evidence>
<dbReference type="FunCoup" id="Q8EWG0">
    <property type="interactions" value="10"/>
</dbReference>
<evidence type="ECO:0000256" key="10">
    <source>
        <dbReference type="ARBA" id="ARBA00023204"/>
    </source>
</evidence>
<feature type="binding site" evidence="13">
    <location>
        <position position="64"/>
    </location>
    <ligand>
        <name>Mg(2+)</name>
        <dbReference type="ChEBI" id="CHEBI:18420"/>
    </ligand>
</feature>
<evidence type="ECO:0000256" key="5">
    <source>
        <dbReference type="ARBA" id="ARBA00022759"/>
    </source>
</evidence>
<keyword evidence="8 13" id="KW-0460">Magnesium</keyword>
<gene>
    <name evidence="13" type="primary">recU</name>
    <name evidence="14" type="ordered locus">MYPE2460</name>
</gene>
<feature type="binding site" evidence="13">
    <location>
        <position position="95"/>
    </location>
    <ligand>
        <name>Mg(2+)</name>
        <dbReference type="ChEBI" id="CHEBI:18420"/>
    </ligand>
</feature>
<dbReference type="GO" id="GO:0006281">
    <property type="term" value="P:DNA repair"/>
    <property type="evidence" value="ECO:0007669"/>
    <property type="project" value="UniProtKB-UniRule"/>
</dbReference>
<comment type="cofactor">
    <cofactor evidence="13">
        <name>Mg(2+)</name>
        <dbReference type="ChEBI" id="CHEBI:18420"/>
    </cofactor>
    <text evidence="13">Binds 1 Mg(2+) ion per subunit.</text>
</comment>
<keyword evidence="7 13" id="KW-0378">Hydrolase</keyword>
<protein>
    <recommendedName>
        <fullName evidence="12 13">Holliday junction resolvase RecU</fullName>
        <ecNumber evidence="13">3.1.21.10</ecNumber>
    </recommendedName>
    <alternativeName>
        <fullName evidence="13">Recombination protein U homolog</fullName>
    </alternativeName>
</protein>
<dbReference type="InParanoid" id="Q8EWG0"/>
<dbReference type="PIRSF" id="PIRSF037785">
    <property type="entry name" value="RecU"/>
    <property type="match status" value="1"/>
</dbReference>
<evidence type="ECO:0000256" key="3">
    <source>
        <dbReference type="ARBA" id="ARBA00022722"/>
    </source>
</evidence>
<dbReference type="InterPro" id="IPR011335">
    <property type="entry name" value="Restrct_endonuc-II-like"/>
</dbReference>
<evidence type="ECO:0000256" key="7">
    <source>
        <dbReference type="ARBA" id="ARBA00022801"/>
    </source>
</evidence>
<dbReference type="GO" id="GO:0005737">
    <property type="term" value="C:cytoplasm"/>
    <property type="evidence" value="ECO:0007669"/>
    <property type="project" value="UniProtKB-SubCell"/>
</dbReference>
<dbReference type="GO" id="GO:0000287">
    <property type="term" value="F:magnesium ion binding"/>
    <property type="evidence" value="ECO:0007669"/>
    <property type="project" value="UniProtKB-UniRule"/>
</dbReference>
<comment type="catalytic activity">
    <reaction evidence="13">
        <text>Endonucleolytic cleavage at a junction such as a reciprocal single-stranded crossover between two homologous DNA duplexes (Holliday junction).</text>
        <dbReference type="EC" id="3.1.21.10"/>
    </reaction>
</comment>
<evidence type="ECO:0000256" key="12">
    <source>
        <dbReference type="ARBA" id="ARBA00029523"/>
    </source>
</evidence>
<keyword evidence="10 13" id="KW-0234">DNA repair</keyword>
<comment type="similarity">
    <text evidence="11 13">Belongs to the RecU family.</text>
</comment>
<dbReference type="HOGENOM" id="CLU_096340_2_0_14"/>
<keyword evidence="9 13" id="KW-0233">DNA recombination</keyword>
<dbReference type="EMBL" id="BA000026">
    <property type="protein sequence ID" value="BAC44036.1"/>
    <property type="molecule type" value="Genomic_DNA"/>
</dbReference>
<keyword evidence="3 13" id="KW-0540">Nuclease</keyword>
<dbReference type="Gene3D" id="3.40.1350.10">
    <property type="match status" value="1"/>
</dbReference>
<dbReference type="InterPro" id="IPR004612">
    <property type="entry name" value="Resolv_RecU"/>
</dbReference>
<dbReference type="AlphaFoldDB" id="Q8EWG0"/>
<comment type="function">
    <text evidence="13">Endonuclease that resolves Holliday junction intermediates in genetic recombination. Cleaves mobile four-strand junctions by introducing symmetrical nicks in paired strands. Promotes annealing of linear ssDNA with homologous dsDNA. Required for DNA repair, homologous recombination and chromosome segregation.</text>
</comment>
<evidence type="ECO:0000256" key="13">
    <source>
        <dbReference type="HAMAP-Rule" id="MF_00130"/>
    </source>
</evidence>
<comment type="subcellular location">
    <subcellularLocation>
        <location evidence="1 13">Cytoplasm</location>
    </subcellularLocation>
</comment>
<evidence type="ECO:0000256" key="8">
    <source>
        <dbReference type="ARBA" id="ARBA00022842"/>
    </source>
</evidence>
<accession>Q8EWG0</accession>
<proteinExistence type="inferred from homology"/>
<evidence type="ECO:0000256" key="11">
    <source>
        <dbReference type="ARBA" id="ARBA00023447"/>
    </source>
</evidence>
<evidence type="ECO:0000256" key="6">
    <source>
        <dbReference type="ARBA" id="ARBA00022763"/>
    </source>
</evidence>
<dbReference type="KEGG" id="mpe:MYPE2460"/>
<name>Q8EWG0_MALP2</name>
<sequence>MMGFTNMNYFANKGMYIEELIEKSINYYLFNNICFIEKRYLPIKIIKRSGNVIEGKLLNKSYVDYAGLINGRYISFEAKQTENDKFMLSQIKEHQLNHLNLISRLNGISFLILHFYCEDKTFLIPYSQIENWITKQKIKSVDLNFLMKEKESKNVFILEVCFPGILNIYETVKQIIN</sequence>
<evidence type="ECO:0000256" key="1">
    <source>
        <dbReference type="ARBA" id="ARBA00004496"/>
    </source>
</evidence>
<dbReference type="GO" id="GO:0007059">
    <property type="term" value="P:chromosome segregation"/>
    <property type="evidence" value="ECO:0007669"/>
    <property type="project" value="UniProtKB-UniRule"/>
</dbReference>
<evidence type="ECO:0000256" key="4">
    <source>
        <dbReference type="ARBA" id="ARBA00022723"/>
    </source>
</evidence>
<dbReference type="Proteomes" id="UP000002522">
    <property type="component" value="Chromosome"/>
</dbReference>
<dbReference type="SUPFAM" id="SSF52980">
    <property type="entry name" value="Restriction endonuclease-like"/>
    <property type="match status" value="1"/>
</dbReference>
<feature type="site" description="Transition state stabilizer" evidence="13">
    <location>
        <position position="79"/>
    </location>
</feature>
<dbReference type="STRING" id="272633.gene:10731347"/>
<evidence type="ECO:0000313" key="14">
    <source>
        <dbReference type="EMBL" id="BAC44036.1"/>
    </source>
</evidence>
<organism evidence="14 15">
    <name type="scientific">Malacoplasma penetrans (strain HF-2)</name>
    <name type="common">Mycoplasma penetrans</name>
    <dbReference type="NCBI Taxonomy" id="272633"/>
    <lineage>
        <taxon>Bacteria</taxon>
        <taxon>Bacillati</taxon>
        <taxon>Mycoplasmatota</taxon>
        <taxon>Mycoplasmoidales</taxon>
        <taxon>Mycoplasmoidaceae</taxon>
        <taxon>Malacoplasma</taxon>
    </lineage>
</organism>
<keyword evidence="6 13" id="KW-0227">DNA damage</keyword>
<keyword evidence="15" id="KW-1185">Reference proteome</keyword>
<dbReference type="HAMAP" id="MF_00130">
    <property type="entry name" value="RecU"/>
    <property type="match status" value="1"/>
</dbReference>